<dbReference type="SUPFAM" id="SSF56112">
    <property type="entry name" value="Protein kinase-like (PK-like)"/>
    <property type="match status" value="1"/>
</dbReference>
<sequence length="704" mass="80201">MGTDEKAPDPAAGDAPKDNNPLAPPAIKAIKADKTGHFANLIRQIFHCPTEWPQPSLKPGRWKMLRPQQEIDESLMVGDFLHVPENATYRILGMKVRRQGGANSAIEYDVARLPKDVVQMRGFVSEPVVRDCGDYVMRMCTSEDADVQKRFMHTYEVFHTVHRTYPSSEVRGHFPAIFGAGAFEKLFYKQHAEDFSSRFHCVHFLTRPRPYFIRERIGLTFEELLNNSYYGFLDIPTARYLTVGVIRALKAVHGLELVHRCVSSSTFALRSHPGGFVPDGELSNQVVCTDVSFACIFRQQGHKPRPYVRRFAGTYKYSSPNAMKCRSQYPADDIVSAIYLFVELIHGRLAWRGIVDREAIIASKEVFHVNPTILVDNLDPEYRIPIDIRDLSLIFKMLRDSNPFKGRLNYTYVCEILHRIAEANKQPDWVSYLELERVKDVDALFSKALRAFRPPLETKSQMAKKKKSKSKSKSKKRKHRKHDKNRKTTTQSHESKGSKETDEADRSSTNLSSTQMETNGEEKDPKKKTQTMSKEQNKPKDTPPPPPPPPKKTASKENPKKSKETPVPPSKKSEKPIPSKVSKKVVPSKKEATTTKNDPVKPQKSKEKTKTKSKEKLKSQKTEAVGIGKTKTKMDSVKEKPKSKSEEEKDKSVMPETQMEEAKSKFENLQNDQKSVMKTQMDVTAHRTESKQKSVDHTQDDDEQ</sequence>
<dbReference type="InterPro" id="IPR050235">
    <property type="entry name" value="CK1_Ser-Thr_kinase"/>
</dbReference>
<keyword evidence="2" id="KW-1185">Reference proteome</keyword>
<feature type="compositionally biased region" description="Low complexity" evidence="1">
    <location>
        <begin position="9"/>
        <end position="24"/>
    </location>
</feature>
<dbReference type="AlphaFoldDB" id="A0A7E4VM24"/>
<evidence type="ECO:0000256" key="1">
    <source>
        <dbReference type="SAM" id="MobiDB-lite"/>
    </source>
</evidence>
<feature type="compositionally biased region" description="Basic and acidic residues" evidence="1">
    <location>
        <begin position="684"/>
        <end position="698"/>
    </location>
</feature>
<feature type="compositionally biased region" description="Basic and acidic residues" evidence="1">
    <location>
        <begin position="493"/>
        <end position="506"/>
    </location>
</feature>
<accession>A0A7E4VM24</accession>
<evidence type="ECO:0000313" key="2">
    <source>
        <dbReference type="Proteomes" id="UP000492821"/>
    </source>
</evidence>
<feature type="compositionally biased region" description="Polar residues" evidence="1">
    <location>
        <begin position="667"/>
        <end position="682"/>
    </location>
</feature>
<feature type="compositionally biased region" description="Basic residues" evidence="1">
    <location>
        <begin position="462"/>
        <end position="487"/>
    </location>
</feature>
<proteinExistence type="predicted"/>
<feature type="region of interest" description="Disordered" evidence="1">
    <location>
        <begin position="456"/>
        <end position="704"/>
    </location>
</feature>
<feature type="compositionally biased region" description="Basic and acidic residues" evidence="1">
    <location>
        <begin position="632"/>
        <end position="653"/>
    </location>
</feature>
<name>A0A7E4VM24_PANRE</name>
<feature type="compositionally biased region" description="Basic and acidic residues" evidence="1">
    <location>
        <begin position="588"/>
        <end position="621"/>
    </location>
</feature>
<feature type="compositionally biased region" description="Pro residues" evidence="1">
    <location>
        <begin position="542"/>
        <end position="551"/>
    </location>
</feature>
<reference evidence="3" key="2">
    <citation type="submission" date="2020-10" db="UniProtKB">
        <authorList>
            <consortium name="WormBaseParasite"/>
        </authorList>
    </citation>
    <scope>IDENTIFICATION</scope>
</reference>
<dbReference type="InterPro" id="IPR011009">
    <property type="entry name" value="Kinase-like_dom_sf"/>
</dbReference>
<protein>
    <submittedName>
        <fullName evidence="3">Protein kinase domain-containing protein</fullName>
    </submittedName>
</protein>
<dbReference type="Gene3D" id="1.10.510.10">
    <property type="entry name" value="Transferase(Phosphotransferase) domain 1"/>
    <property type="match status" value="1"/>
</dbReference>
<feature type="compositionally biased region" description="Polar residues" evidence="1">
    <location>
        <begin position="507"/>
        <end position="518"/>
    </location>
</feature>
<dbReference type="WBParaSite" id="Pan_g21785.t1">
    <property type="protein sequence ID" value="Pan_g21785.t1"/>
    <property type="gene ID" value="Pan_g21785"/>
</dbReference>
<reference evidence="2" key="1">
    <citation type="journal article" date="2013" name="Genetics">
        <title>The draft genome and transcriptome of Panagrellus redivivus are shaped by the harsh demands of a free-living lifestyle.</title>
        <authorList>
            <person name="Srinivasan J."/>
            <person name="Dillman A.R."/>
            <person name="Macchietto M.G."/>
            <person name="Heikkinen L."/>
            <person name="Lakso M."/>
            <person name="Fracchia K.M."/>
            <person name="Antoshechkin I."/>
            <person name="Mortazavi A."/>
            <person name="Wong G."/>
            <person name="Sternberg P.W."/>
        </authorList>
    </citation>
    <scope>NUCLEOTIDE SEQUENCE [LARGE SCALE GENOMIC DNA]</scope>
    <source>
        <strain evidence="2">MT8872</strain>
    </source>
</reference>
<organism evidence="2 3">
    <name type="scientific">Panagrellus redivivus</name>
    <name type="common">Microworm</name>
    <dbReference type="NCBI Taxonomy" id="6233"/>
    <lineage>
        <taxon>Eukaryota</taxon>
        <taxon>Metazoa</taxon>
        <taxon>Ecdysozoa</taxon>
        <taxon>Nematoda</taxon>
        <taxon>Chromadorea</taxon>
        <taxon>Rhabditida</taxon>
        <taxon>Tylenchina</taxon>
        <taxon>Panagrolaimomorpha</taxon>
        <taxon>Panagrolaimoidea</taxon>
        <taxon>Panagrolaimidae</taxon>
        <taxon>Panagrellus</taxon>
    </lineage>
</organism>
<feature type="region of interest" description="Disordered" evidence="1">
    <location>
        <begin position="1"/>
        <end position="24"/>
    </location>
</feature>
<dbReference type="PANTHER" id="PTHR11909">
    <property type="entry name" value="CASEIN KINASE-RELATED"/>
    <property type="match status" value="1"/>
</dbReference>
<feature type="compositionally biased region" description="Basic and acidic residues" evidence="1">
    <location>
        <begin position="554"/>
        <end position="564"/>
    </location>
</feature>
<evidence type="ECO:0000313" key="3">
    <source>
        <dbReference type="WBParaSite" id="Pan_g21785.t1"/>
    </source>
</evidence>
<dbReference type="Proteomes" id="UP000492821">
    <property type="component" value="Unassembled WGS sequence"/>
</dbReference>